<evidence type="ECO:0000256" key="1">
    <source>
        <dbReference type="SAM" id="Coils"/>
    </source>
</evidence>
<proteinExistence type="predicted"/>
<dbReference type="EMBL" id="CAJNOM010000941">
    <property type="protein sequence ID" value="CAF1580159.1"/>
    <property type="molecule type" value="Genomic_DNA"/>
</dbReference>
<dbReference type="OrthoDB" id="10054174at2759"/>
<gene>
    <name evidence="3" type="ORF">BJG266_LOCUS32807</name>
    <name evidence="4" type="ORF">QVE165_LOCUS49919</name>
</gene>
<protein>
    <submittedName>
        <fullName evidence="3">Uncharacterized protein</fullName>
    </submittedName>
</protein>
<keyword evidence="5" id="KW-1185">Reference proteome</keyword>
<evidence type="ECO:0000313" key="3">
    <source>
        <dbReference type="EMBL" id="CAF1310874.1"/>
    </source>
</evidence>
<name>A0A815E7B9_9BILA</name>
<evidence type="ECO:0000256" key="2">
    <source>
        <dbReference type="SAM" id="MobiDB-lite"/>
    </source>
</evidence>
<evidence type="ECO:0000313" key="4">
    <source>
        <dbReference type="EMBL" id="CAF1580159.1"/>
    </source>
</evidence>
<comment type="caution">
    <text evidence="3">The sequence shown here is derived from an EMBL/GenBank/DDBJ whole genome shotgun (WGS) entry which is preliminary data.</text>
</comment>
<reference evidence="3" key="1">
    <citation type="submission" date="2021-02" db="EMBL/GenBank/DDBJ databases">
        <authorList>
            <person name="Nowell W R."/>
        </authorList>
    </citation>
    <scope>NUCLEOTIDE SEQUENCE</scope>
</reference>
<organism evidence="3 6">
    <name type="scientific">Adineta steineri</name>
    <dbReference type="NCBI Taxonomy" id="433720"/>
    <lineage>
        <taxon>Eukaryota</taxon>
        <taxon>Metazoa</taxon>
        <taxon>Spiralia</taxon>
        <taxon>Gnathifera</taxon>
        <taxon>Rotifera</taxon>
        <taxon>Eurotatoria</taxon>
        <taxon>Bdelloidea</taxon>
        <taxon>Adinetida</taxon>
        <taxon>Adinetidae</taxon>
        <taxon>Adineta</taxon>
    </lineage>
</organism>
<evidence type="ECO:0000313" key="5">
    <source>
        <dbReference type="Proteomes" id="UP000663832"/>
    </source>
</evidence>
<keyword evidence="1" id="KW-0175">Coiled coil</keyword>
<dbReference type="Proteomes" id="UP000663877">
    <property type="component" value="Unassembled WGS sequence"/>
</dbReference>
<feature type="compositionally biased region" description="Low complexity" evidence="2">
    <location>
        <begin position="282"/>
        <end position="307"/>
    </location>
</feature>
<dbReference type="EMBL" id="CAJNOI010000578">
    <property type="protein sequence ID" value="CAF1310874.1"/>
    <property type="molecule type" value="Genomic_DNA"/>
</dbReference>
<feature type="coiled-coil region" evidence="1">
    <location>
        <begin position="159"/>
        <end position="198"/>
    </location>
</feature>
<sequence length="334" mass="35601">MSAIINAIFGTYPDGDQQVTVEGSNAATTERLHTSAVSDDVHVKSVISSETHANATLNTKLNINTLLSELNTTHAQVDQYSRSRTAAINEQVQKSIADVLTNTQRLQEELVLDANRRHLIIDNDYKLQLQKAVEALDVVKAKTLAELEHDLQVKQQVIMADAKKQIDILNDQANAAKLHALVEAQEQVRENISNLADQVGILGKQDTQNLLQSKTTTVITSQTQASGQTESVVADSHTQIAVKSPAEVVSATSTTTKIVEHETASSAAGHHNKKKGNSPSKVVSATSTTTKTVEHTAASGAATGASTSTASYAAVASGGHIETEVKPPKDNTKF</sequence>
<dbReference type="Proteomes" id="UP000663832">
    <property type="component" value="Unassembled WGS sequence"/>
</dbReference>
<evidence type="ECO:0000313" key="6">
    <source>
        <dbReference type="Proteomes" id="UP000663877"/>
    </source>
</evidence>
<accession>A0A815E7B9</accession>
<feature type="region of interest" description="Disordered" evidence="2">
    <location>
        <begin position="262"/>
        <end position="307"/>
    </location>
</feature>
<dbReference type="AlphaFoldDB" id="A0A815E7B9"/>